<gene>
    <name evidence="4" type="ORF">OKA104_LOCUS3381</name>
    <name evidence="3" type="ORF">VCS650_LOCUS1900</name>
</gene>
<dbReference type="PANTHER" id="PTHR23086:SF101">
    <property type="entry name" value="LP03320P-RELATED"/>
    <property type="match status" value="1"/>
</dbReference>
<reference evidence="3" key="1">
    <citation type="submission" date="2021-02" db="EMBL/GenBank/DDBJ databases">
        <authorList>
            <person name="Nowell W R."/>
        </authorList>
    </citation>
    <scope>NUCLEOTIDE SEQUENCE</scope>
</reference>
<dbReference type="Proteomes" id="UP000663891">
    <property type="component" value="Unassembled WGS sequence"/>
</dbReference>
<dbReference type="GO" id="GO:0016308">
    <property type="term" value="F:1-phosphatidylinositol-4-phosphate 5-kinase activity"/>
    <property type="evidence" value="ECO:0007669"/>
    <property type="project" value="TreeGrafter"/>
</dbReference>
<dbReference type="InterPro" id="IPR027483">
    <property type="entry name" value="PInositol-4-P-4/5-kinase_C_sf"/>
</dbReference>
<accession>A0A813Q6G9</accession>
<evidence type="ECO:0000259" key="2">
    <source>
        <dbReference type="PROSITE" id="PS51455"/>
    </source>
</evidence>
<evidence type="ECO:0000256" key="1">
    <source>
        <dbReference type="PROSITE-ProRule" id="PRU00781"/>
    </source>
</evidence>
<sequence>MNEITDTINLLNLETWNATETGVLSHIKSPLQQTFFTNNSELIGTALRQSIIYFAETLNTTDRLACVLGNEFRSTRTHKYQVLCHTDGKTSETTVPMEITTFAPIAFEYMREIIGISRNDFQSSFNHDELINFANTGKSGSQMYKTKDDVYIIKTLREHEAKLLIQILSGLYLRYCHTSSLMTRYVGLYSVNVRSTFQSEIYCAVMLNNLPSILDIHEIYDLKGSSIGRYSSVDLPSRRLKALKDLDFESFYPYGIRLPHEIYRRLRVTLENDICDLRKMMITDFSLMLGVYQLDQNFQDKENSDGSLRLQPKPQLGISSLFAATNIDRTVIKMNGSEETNNKTNGTDTNFIRKFIMKPLHLIACPQEDTFTDNTMATTLLGIPGVTHDGHRVLLYPAFIDCLQTFDNFKRMQHAIQNFRDPKRGSEYSVIQPDEYEKRIIRFLFEKVFIDSKQTLTELLASPNVSDDRLQNSSIEQYGNSNEDLYQRSASYENIQTSDVKIIELNNEQILQITEVVQNSNISSLKKIDNETMFIETTPL</sequence>
<feature type="domain" description="PIPK" evidence="2">
    <location>
        <begin position="37"/>
        <end position="448"/>
    </location>
</feature>
<evidence type="ECO:0000313" key="3">
    <source>
        <dbReference type="EMBL" id="CAF0762606.1"/>
    </source>
</evidence>
<proteinExistence type="predicted"/>
<dbReference type="SMART" id="SM00330">
    <property type="entry name" value="PIPKc"/>
    <property type="match status" value="1"/>
</dbReference>
<dbReference type="AlphaFoldDB" id="A0A813Q6G9"/>
<dbReference type="OrthoDB" id="70770at2759"/>
<dbReference type="GO" id="GO:0005886">
    <property type="term" value="C:plasma membrane"/>
    <property type="evidence" value="ECO:0007669"/>
    <property type="project" value="TreeGrafter"/>
</dbReference>
<evidence type="ECO:0000313" key="4">
    <source>
        <dbReference type="EMBL" id="CAF3536603.1"/>
    </source>
</evidence>
<dbReference type="PANTHER" id="PTHR23086">
    <property type="entry name" value="PHOSPHATIDYLINOSITOL-4-PHOSPHATE 5-KINASE"/>
    <property type="match status" value="1"/>
</dbReference>
<dbReference type="Gene3D" id="3.30.800.10">
    <property type="entry name" value="Phosphatidylinositol Phosphate Kinase II Beta"/>
    <property type="match status" value="1"/>
</dbReference>
<dbReference type="GO" id="GO:0046854">
    <property type="term" value="P:phosphatidylinositol phosphate biosynthetic process"/>
    <property type="evidence" value="ECO:0007669"/>
    <property type="project" value="TreeGrafter"/>
</dbReference>
<dbReference type="Proteomes" id="UP000663881">
    <property type="component" value="Unassembled WGS sequence"/>
</dbReference>
<dbReference type="InterPro" id="IPR002498">
    <property type="entry name" value="PInositol-4-P-4/5-kinase_core"/>
</dbReference>
<protein>
    <recommendedName>
        <fullName evidence="2">PIPK domain-containing protein</fullName>
    </recommendedName>
</protein>
<evidence type="ECO:0000313" key="5">
    <source>
        <dbReference type="Proteomes" id="UP000663891"/>
    </source>
</evidence>
<dbReference type="EMBL" id="CAJNON010000009">
    <property type="protein sequence ID" value="CAF0762606.1"/>
    <property type="molecule type" value="Genomic_DNA"/>
</dbReference>
<dbReference type="SUPFAM" id="SSF56104">
    <property type="entry name" value="SAICAR synthase-like"/>
    <property type="match status" value="1"/>
</dbReference>
<organism evidence="3 5">
    <name type="scientific">Adineta steineri</name>
    <dbReference type="NCBI Taxonomy" id="433720"/>
    <lineage>
        <taxon>Eukaryota</taxon>
        <taxon>Metazoa</taxon>
        <taxon>Spiralia</taxon>
        <taxon>Gnathifera</taxon>
        <taxon>Rotifera</taxon>
        <taxon>Eurotatoria</taxon>
        <taxon>Bdelloidea</taxon>
        <taxon>Adinetida</taxon>
        <taxon>Adinetidae</taxon>
        <taxon>Adineta</taxon>
    </lineage>
</organism>
<keyword evidence="1" id="KW-0418">Kinase</keyword>
<name>A0A813Q6G9_9BILA</name>
<dbReference type="Gene3D" id="3.30.810.10">
    <property type="entry name" value="2-Layer Sandwich"/>
    <property type="match status" value="1"/>
</dbReference>
<keyword evidence="1" id="KW-0808">Transferase</keyword>
<dbReference type="InterPro" id="IPR023610">
    <property type="entry name" value="PInositol-4/5-P-5/4-kinase"/>
</dbReference>
<keyword evidence="1" id="KW-0067">ATP-binding</keyword>
<dbReference type="InterPro" id="IPR027484">
    <property type="entry name" value="PInositol-4-P-5-kinase_N"/>
</dbReference>
<dbReference type="PROSITE" id="PS51455">
    <property type="entry name" value="PIPK"/>
    <property type="match status" value="1"/>
</dbReference>
<comment type="caution">
    <text evidence="3">The sequence shown here is derived from an EMBL/GenBank/DDBJ whole genome shotgun (WGS) entry which is preliminary data.</text>
</comment>
<dbReference type="Pfam" id="PF01504">
    <property type="entry name" value="PIP5K"/>
    <property type="match status" value="1"/>
</dbReference>
<keyword evidence="1" id="KW-0547">Nucleotide-binding</keyword>
<dbReference type="GO" id="GO:0005524">
    <property type="term" value="F:ATP binding"/>
    <property type="evidence" value="ECO:0007669"/>
    <property type="project" value="UniProtKB-UniRule"/>
</dbReference>
<dbReference type="EMBL" id="CAJOAY010000100">
    <property type="protein sequence ID" value="CAF3536603.1"/>
    <property type="molecule type" value="Genomic_DNA"/>
</dbReference>